<protein>
    <submittedName>
        <fullName evidence="2">Uncharacterized protein</fullName>
    </submittedName>
</protein>
<gene>
    <name evidence="2" type="ORF">AN215_13050</name>
</gene>
<feature type="compositionally biased region" description="Basic and acidic residues" evidence="1">
    <location>
        <begin position="9"/>
        <end position="23"/>
    </location>
</feature>
<accession>A0A1E7JQ31</accession>
<sequence>MRHQLQRCGRREGDGERHCEGARRGSWTSLCPQGVCRCGDGERGAHQGDAGQPGRGHVGPPAVLHPQDDPGEHERPAGHQQRRLPELLRREAVRIADLRPGGSRYPRRRELRRVLLRVPEGLLGALSRFGAVGECLACAVLGRFEIHSAVGELEGEHVAPDGVVR</sequence>
<feature type="region of interest" description="Disordered" evidence="1">
    <location>
        <begin position="1"/>
        <end position="24"/>
    </location>
</feature>
<dbReference type="AlphaFoldDB" id="A0A1E7JQ31"/>
<evidence type="ECO:0000313" key="3">
    <source>
        <dbReference type="Proteomes" id="UP000176087"/>
    </source>
</evidence>
<feature type="compositionally biased region" description="Basic and acidic residues" evidence="1">
    <location>
        <begin position="66"/>
        <end position="86"/>
    </location>
</feature>
<dbReference type="EMBL" id="LJGT01000038">
    <property type="protein sequence ID" value="OEU90397.1"/>
    <property type="molecule type" value="Genomic_DNA"/>
</dbReference>
<evidence type="ECO:0000256" key="1">
    <source>
        <dbReference type="SAM" id="MobiDB-lite"/>
    </source>
</evidence>
<dbReference type="Proteomes" id="UP000176087">
    <property type="component" value="Unassembled WGS sequence"/>
</dbReference>
<evidence type="ECO:0000313" key="2">
    <source>
        <dbReference type="EMBL" id="OEU90397.1"/>
    </source>
</evidence>
<proteinExistence type="predicted"/>
<reference evidence="2 3" key="1">
    <citation type="journal article" date="2016" name="Front. Microbiol.">
        <title>Comparative Genomics Analysis of Streptomyces Species Reveals Their Adaptation to the Marine Environment and Their Diversity at the Genomic Level.</title>
        <authorList>
            <person name="Tian X."/>
            <person name="Zhang Z."/>
            <person name="Yang T."/>
            <person name="Chen M."/>
            <person name="Li J."/>
            <person name="Chen F."/>
            <person name="Yang J."/>
            <person name="Li W."/>
            <person name="Zhang B."/>
            <person name="Zhang Z."/>
            <person name="Wu J."/>
            <person name="Zhang C."/>
            <person name="Long L."/>
            <person name="Xiao J."/>
        </authorList>
    </citation>
    <scope>NUCLEOTIDE SEQUENCE [LARGE SCALE GENOMIC DNA]</scope>
    <source>
        <strain evidence="2 3">SCSIO 10390</strain>
    </source>
</reference>
<organism evidence="2 3">
    <name type="scientific">Streptomyces abyssalis</name>
    <dbReference type="NCBI Taxonomy" id="933944"/>
    <lineage>
        <taxon>Bacteria</taxon>
        <taxon>Bacillati</taxon>
        <taxon>Actinomycetota</taxon>
        <taxon>Actinomycetes</taxon>
        <taxon>Kitasatosporales</taxon>
        <taxon>Streptomycetaceae</taxon>
        <taxon>Streptomyces</taxon>
    </lineage>
</organism>
<name>A0A1E7JQ31_9ACTN</name>
<feature type="region of interest" description="Disordered" evidence="1">
    <location>
        <begin position="42"/>
        <end position="86"/>
    </location>
</feature>
<comment type="caution">
    <text evidence="2">The sequence shown here is derived from an EMBL/GenBank/DDBJ whole genome shotgun (WGS) entry which is preliminary data.</text>
</comment>
<keyword evidence="3" id="KW-1185">Reference proteome</keyword>